<accession>A0A4R2P2P1</accession>
<name>A0A4R2P2P1_9FLAO</name>
<dbReference type="OrthoDB" id="512307at2"/>
<dbReference type="AlphaFoldDB" id="A0A4R2P2P1"/>
<protein>
    <submittedName>
        <fullName evidence="2">Uncharacterized protein DUF4325</fullName>
    </submittedName>
</protein>
<keyword evidence="3" id="KW-1185">Reference proteome</keyword>
<dbReference type="Pfam" id="PF14213">
    <property type="entry name" value="DUF4325"/>
    <property type="match status" value="1"/>
</dbReference>
<comment type="caution">
    <text evidence="2">The sequence shown here is derived from an EMBL/GenBank/DDBJ whole genome shotgun (WGS) entry which is preliminary data.</text>
</comment>
<evidence type="ECO:0000313" key="2">
    <source>
        <dbReference type="EMBL" id="TCP28161.1"/>
    </source>
</evidence>
<reference evidence="2 3" key="1">
    <citation type="submission" date="2019-03" db="EMBL/GenBank/DDBJ databases">
        <title>Genomic Encyclopedia of Type Strains, Phase IV (KMG-IV): sequencing the most valuable type-strain genomes for metagenomic binning, comparative biology and taxonomic classification.</title>
        <authorList>
            <person name="Goeker M."/>
        </authorList>
    </citation>
    <scope>NUCLEOTIDE SEQUENCE [LARGE SCALE GENOMIC DNA]</scope>
    <source>
        <strain evidence="2 3">DSM 14836</strain>
    </source>
</reference>
<dbReference type="EMBL" id="SLXM01000001">
    <property type="protein sequence ID" value="TCP28161.1"/>
    <property type="molecule type" value="Genomic_DNA"/>
</dbReference>
<dbReference type="InterPro" id="IPR025474">
    <property type="entry name" value="DUF4325"/>
</dbReference>
<evidence type="ECO:0000259" key="1">
    <source>
        <dbReference type="Pfam" id="PF14213"/>
    </source>
</evidence>
<dbReference type="RefSeq" id="WP_132791965.1">
    <property type="nucleotide sequence ID" value="NZ_SLXM01000001.1"/>
</dbReference>
<feature type="domain" description="DUF4325" evidence="1">
    <location>
        <begin position="22"/>
        <end position="84"/>
    </location>
</feature>
<dbReference type="Proteomes" id="UP000294564">
    <property type="component" value="Unassembled WGS sequence"/>
</dbReference>
<evidence type="ECO:0000313" key="3">
    <source>
        <dbReference type="Proteomes" id="UP000294564"/>
    </source>
</evidence>
<organism evidence="2 3">
    <name type="scientific">Tenacibaculum skagerrakense</name>
    <dbReference type="NCBI Taxonomy" id="186571"/>
    <lineage>
        <taxon>Bacteria</taxon>
        <taxon>Pseudomonadati</taxon>
        <taxon>Bacteroidota</taxon>
        <taxon>Flavobacteriia</taxon>
        <taxon>Flavobacteriales</taxon>
        <taxon>Flavobacteriaceae</taxon>
        <taxon>Tenacibaculum</taxon>
    </lineage>
</organism>
<proteinExistence type="predicted"/>
<gene>
    <name evidence="2" type="ORF">EV195_101321</name>
</gene>
<sequence length="104" mass="12137">MEKQIIDIFNIIKGNFAVTTVDGETLYEIIRKNIEDQHETTLDFARISIVTTAFLNAAIGQLYRIYKSEDIKPYLRLTNVDDEDLILFQKVTSRAKQYYAQKKD</sequence>